<dbReference type="Pfam" id="PF17132">
    <property type="entry name" value="Glyco_hydro_106"/>
    <property type="match status" value="1"/>
</dbReference>
<dbReference type="KEGG" id="elut:CKA38_10305"/>
<feature type="domain" description="Beta-mannosidase-like galactose-binding" evidence="3">
    <location>
        <begin position="915"/>
        <end position="986"/>
    </location>
</feature>
<reference evidence="4 5" key="1">
    <citation type="journal article" date="2018" name="Syst. Appl. Microbiol.">
        <title>Ereboglobus luteus gen. nov. sp. nov. from cockroach guts, and new insights into the oxygen relationship of the genera Opitutus and Didymococcus (Verrucomicrobia: Opitutaceae).</title>
        <authorList>
            <person name="Tegtmeier D."/>
            <person name="Belitz A."/>
            <person name="Radek R."/>
            <person name="Heimerl T."/>
            <person name="Brune A."/>
        </authorList>
    </citation>
    <scope>NUCLEOTIDE SEQUENCE [LARGE SCALE GENOMIC DNA]</scope>
    <source>
        <strain evidence="4 5">Ho45</strain>
    </source>
</reference>
<evidence type="ECO:0000256" key="1">
    <source>
        <dbReference type="ARBA" id="ARBA00022729"/>
    </source>
</evidence>
<evidence type="ECO:0000313" key="5">
    <source>
        <dbReference type="Proteomes" id="UP000244896"/>
    </source>
</evidence>
<keyword evidence="5" id="KW-1185">Reference proteome</keyword>
<dbReference type="NCBIfam" id="NF045579">
    <property type="entry name" value="rhamnoside_JR"/>
    <property type="match status" value="1"/>
</dbReference>
<dbReference type="SUPFAM" id="SSF49785">
    <property type="entry name" value="Galactose-binding domain-like"/>
    <property type="match status" value="1"/>
</dbReference>
<dbReference type="GO" id="GO:0016740">
    <property type="term" value="F:transferase activity"/>
    <property type="evidence" value="ECO:0007669"/>
    <property type="project" value="UniProtKB-KW"/>
</dbReference>
<dbReference type="OrthoDB" id="174162at2"/>
<organism evidence="4 5">
    <name type="scientific">Ereboglobus luteus</name>
    <dbReference type="NCBI Taxonomy" id="1796921"/>
    <lineage>
        <taxon>Bacteria</taxon>
        <taxon>Pseudomonadati</taxon>
        <taxon>Verrucomicrobiota</taxon>
        <taxon>Opitutia</taxon>
        <taxon>Opitutales</taxon>
        <taxon>Opitutaceae</taxon>
        <taxon>Ereboglobus</taxon>
    </lineage>
</organism>
<sequence length="1029" mass="113981">MKRRDFIKLSSLAGVALAVPHSGLLAKVADRKGARPAGAGSLAEEFVNVPDSSRPGGYWWWIDGQVDKAGITHDLEEFAAKGIGTVLFVNSTNLGPADRRLKGVAFLSGEWMELYKHAVREADRLGIEFGVNLSGGWCMGGPWIEPRYSGRWFLQSRHVIEGPAKFDDALPLPGGRDGYDKVFNPPGYKAYIDLPLEKLDYRDTCVVAFRDDAGDAARFTDKERLEFLPAKTNRRDASNHALSRDVVGPTLGAWPAHSSDKPIAPENVVDLTSKVSADGRLRWDVPAGRWVIVRTGHRMTGSRLMIAPPEADGLSVDWLASKPVDIQFENIGKKFLEGGKVNGRNTLKYFCSDSFEDGFPNWTEDILKEFEARRGYDPRPYTPVMNGFIVGSAEISDRFLHDYRKTVADCMADRHYAYFGKKCHELGMEAQHESAGPSRSGTMCMDSLKNLGRADRPMGEFWMGTRHDEPGGLDPKLRYGTSRLEEGQNKVTKMVASAAHIYGKKTASAESFTTMRHWQDYPGNLKQQADRAFCEGINHFSIHTTTATKSTLGKPGYEYYAGTHFNPNVTWWHHAGAFLKYIGRSQHLLRQGLFVADVLYYNGDWAPNIVPPKRIDPSLGFGFDYDVCNAEVLLTRLSVAKDGRLTLPDGMSYRVLALPETDRMPVEVMEKIKALVKAGATITGPRPEKDPGMKNYPKCDAAVKKLASEVWGDCDGKNRTANKYGRGRVFWGVTLREILAKDGIGPDFACAENTAAADKSTGVAHASRTGMDFIHRSVPGKNGAEIYLVANQSPLAQTQECAFRVTGRAPEIWNAVDGTMRAAAHREERGRTVVSLDFAPFQSFFVVFPATPSALAQKARAKNFPQYADAAELSGAWTVKFDPAWGGPSKVEFAALEDWTKRSEPGIKYYSGSAFYTKRFDYKKGARDKDARVFIDLGTVRDIAGVKLNGHDFGTVWTSPWRVDVTDFIKDGANTLEIEVVNQWRNRLVGDAMLPEEKRITYTNIPVDPKKMPLLPSGLLGPVKLVLGT</sequence>
<protein>
    <submittedName>
        <fullName evidence="4">Glycosyl transferase family 2</fullName>
    </submittedName>
</protein>
<evidence type="ECO:0000259" key="3">
    <source>
        <dbReference type="Pfam" id="PF22666"/>
    </source>
</evidence>
<keyword evidence="4" id="KW-0808">Transferase</keyword>
<dbReference type="GO" id="GO:0004553">
    <property type="term" value="F:hydrolase activity, hydrolyzing O-glycosyl compounds"/>
    <property type="evidence" value="ECO:0007669"/>
    <property type="project" value="UniProtKB-ARBA"/>
</dbReference>
<dbReference type="Proteomes" id="UP000244896">
    <property type="component" value="Chromosome"/>
</dbReference>
<accession>A0A2U8E4Y6</accession>
<dbReference type="RefSeq" id="WP_108825395.1">
    <property type="nucleotide sequence ID" value="NZ_CP023004.1"/>
</dbReference>
<proteinExistence type="predicted"/>
<evidence type="ECO:0000313" key="4">
    <source>
        <dbReference type="EMBL" id="AWI09582.1"/>
    </source>
</evidence>
<keyword evidence="2" id="KW-0378">Hydrolase</keyword>
<evidence type="ECO:0000256" key="2">
    <source>
        <dbReference type="ARBA" id="ARBA00022801"/>
    </source>
</evidence>
<dbReference type="AlphaFoldDB" id="A0A2U8E4Y6"/>
<name>A0A2U8E4Y6_9BACT</name>
<dbReference type="EMBL" id="CP023004">
    <property type="protein sequence ID" value="AWI09582.1"/>
    <property type="molecule type" value="Genomic_DNA"/>
</dbReference>
<gene>
    <name evidence="4" type="ORF">CKA38_10305</name>
</gene>
<dbReference type="Pfam" id="PF22666">
    <property type="entry name" value="Glyco_hydro_2_N2"/>
    <property type="match status" value="1"/>
</dbReference>
<dbReference type="InterPro" id="IPR054593">
    <property type="entry name" value="Beta-mannosidase-like_N2"/>
</dbReference>
<dbReference type="Gene3D" id="2.60.120.260">
    <property type="entry name" value="Galactose-binding domain-like"/>
    <property type="match status" value="1"/>
</dbReference>
<dbReference type="InterPro" id="IPR008979">
    <property type="entry name" value="Galactose-bd-like_sf"/>
</dbReference>
<dbReference type="CDD" id="cd03143">
    <property type="entry name" value="A4_beta-galactosidase_middle_domain"/>
    <property type="match status" value="1"/>
</dbReference>
<keyword evidence="1" id="KW-0732">Signal</keyword>
<dbReference type="PANTHER" id="PTHR43817">
    <property type="entry name" value="GLYCOSYL HYDROLASE"/>
    <property type="match status" value="1"/>
</dbReference>
<dbReference type="PANTHER" id="PTHR43817:SF1">
    <property type="entry name" value="HYDROLASE, FAMILY 43, PUTATIVE (AFU_ORTHOLOGUE AFUA_3G01660)-RELATED"/>
    <property type="match status" value="1"/>
</dbReference>